<dbReference type="CDD" id="cd17370">
    <property type="entry name" value="MFS_MJ1317_like"/>
    <property type="match status" value="1"/>
</dbReference>
<dbReference type="SUPFAM" id="SSF103473">
    <property type="entry name" value="MFS general substrate transporter"/>
    <property type="match status" value="1"/>
</dbReference>
<keyword evidence="3 5" id="KW-1133">Transmembrane helix</keyword>
<protein>
    <submittedName>
        <fullName evidence="7">MFS transporter</fullName>
    </submittedName>
</protein>
<dbReference type="InterPro" id="IPR036259">
    <property type="entry name" value="MFS_trans_sf"/>
</dbReference>
<dbReference type="InterPro" id="IPR020846">
    <property type="entry name" value="MFS_dom"/>
</dbReference>
<evidence type="ECO:0000256" key="2">
    <source>
        <dbReference type="ARBA" id="ARBA00022692"/>
    </source>
</evidence>
<evidence type="ECO:0000256" key="1">
    <source>
        <dbReference type="ARBA" id="ARBA00004651"/>
    </source>
</evidence>
<accession>A0A537KDS4</accession>
<organism evidence="7 8">
    <name type="scientific">Candidatus Segetimicrobium genomatis</name>
    <dbReference type="NCBI Taxonomy" id="2569760"/>
    <lineage>
        <taxon>Bacteria</taxon>
        <taxon>Bacillati</taxon>
        <taxon>Candidatus Sysuimicrobiota</taxon>
        <taxon>Candidatus Sysuimicrobiia</taxon>
        <taxon>Candidatus Sysuimicrobiales</taxon>
        <taxon>Candidatus Segetimicrobiaceae</taxon>
        <taxon>Candidatus Segetimicrobium</taxon>
    </lineage>
</organism>
<gene>
    <name evidence="7" type="ORF">E6H00_00505</name>
</gene>
<feature type="transmembrane region" description="Helical" evidence="5">
    <location>
        <begin position="242"/>
        <end position="266"/>
    </location>
</feature>
<dbReference type="EMBL" id="VBAK01000013">
    <property type="protein sequence ID" value="TMI93938.1"/>
    <property type="molecule type" value="Genomic_DNA"/>
</dbReference>
<sequence>MHERSPVPGISRNVWWLGLTSFFTDISSEMLYPLVPIFVTVTLGAPAVAVGVIEGAAEATASFLRLFSGWLSDRLGRRRALVIAGYALSAAAKPLLAAAGSWPGVLGARVADRVGKGVRSSARDALLADSASLETRGRAFGFHRSADTMGAVLGPLLAIPLLAAAHDQLRLLFLLSVVPAGCGLAALLLVRDRPAVARQAGLPRLSFAVLDAPFRRYLAALLIFALGNSSDAFIILRGRQLGLSLTGVILAYAAYNLVYSLSAYPAGILSDRIGRRPMVVAGFAFFAAVYLGFAAAGAPWQFWSLLAVYGLYMGLTDGLTRAMAADLSAPEVRGTALGWVQMVSGAGALAAGLVAGALWTEVGPAAPFAYGAALAALAAVCLAFWNVGPAGGAAGPQPAGPRRSPVSGG</sequence>
<proteinExistence type="predicted"/>
<dbReference type="Pfam" id="PF07690">
    <property type="entry name" value="MFS_1"/>
    <property type="match status" value="1"/>
</dbReference>
<evidence type="ECO:0000256" key="5">
    <source>
        <dbReference type="SAM" id="Phobius"/>
    </source>
</evidence>
<feature type="transmembrane region" description="Helical" evidence="5">
    <location>
        <begin position="365"/>
        <end position="385"/>
    </location>
</feature>
<dbReference type="InterPro" id="IPR011701">
    <property type="entry name" value="MFS"/>
</dbReference>
<name>A0A537KDS4_9BACT</name>
<evidence type="ECO:0000256" key="4">
    <source>
        <dbReference type="ARBA" id="ARBA00023136"/>
    </source>
</evidence>
<evidence type="ECO:0000313" key="8">
    <source>
        <dbReference type="Proteomes" id="UP000318509"/>
    </source>
</evidence>
<dbReference type="PANTHER" id="PTHR23518">
    <property type="entry name" value="C-METHYLTRANSFERASE"/>
    <property type="match status" value="1"/>
</dbReference>
<dbReference type="InterPro" id="IPR005829">
    <property type="entry name" value="Sugar_transporter_CS"/>
</dbReference>
<dbReference type="AlphaFoldDB" id="A0A537KDS4"/>
<dbReference type="GO" id="GO:0005886">
    <property type="term" value="C:plasma membrane"/>
    <property type="evidence" value="ECO:0007669"/>
    <property type="project" value="UniProtKB-SubCell"/>
</dbReference>
<comment type="caution">
    <text evidence="7">The sequence shown here is derived from an EMBL/GenBank/DDBJ whole genome shotgun (WGS) entry which is preliminary data.</text>
</comment>
<feature type="transmembrane region" description="Helical" evidence="5">
    <location>
        <begin position="171"/>
        <end position="190"/>
    </location>
</feature>
<keyword evidence="2 5" id="KW-0812">Transmembrane</keyword>
<feature type="transmembrane region" description="Helical" evidence="5">
    <location>
        <begin position="217"/>
        <end position="236"/>
    </location>
</feature>
<dbReference type="Gene3D" id="1.20.1250.20">
    <property type="entry name" value="MFS general substrate transporter like domains"/>
    <property type="match status" value="2"/>
</dbReference>
<dbReference type="PROSITE" id="PS00216">
    <property type="entry name" value="SUGAR_TRANSPORT_1"/>
    <property type="match status" value="2"/>
</dbReference>
<feature type="transmembrane region" description="Helical" evidence="5">
    <location>
        <begin position="336"/>
        <end position="359"/>
    </location>
</feature>
<dbReference type="InterPro" id="IPR005828">
    <property type="entry name" value="MFS_sugar_transport-like"/>
</dbReference>
<dbReference type="PANTHER" id="PTHR23518:SF2">
    <property type="entry name" value="MAJOR FACILITATOR SUPERFAMILY TRANSPORTER"/>
    <property type="match status" value="1"/>
</dbReference>
<evidence type="ECO:0000259" key="6">
    <source>
        <dbReference type="PROSITE" id="PS50850"/>
    </source>
</evidence>
<comment type="subcellular location">
    <subcellularLocation>
        <location evidence="1">Cell membrane</location>
        <topology evidence="1">Multi-pass membrane protein</topology>
    </subcellularLocation>
</comment>
<dbReference type="Pfam" id="PF00083">
    <property type="entry name" value="Sugar_tr"/>
    <property type="match status" value="1"/>
</dbReference>
<keyword evidence="4 5" id="KW-0472">Membrane</keyword>
<evidence type="ECO:0000313" key="7">
    <source>
        <dbReference type="EMBL" id="TMI93938.1"/>
    </source>
</evidence>
<reference evidence="7 8" key="1">
    <citation type="journal article" date="2019" name="Nat. Microbiol.">
        <title>Mediterranean grassland soil C-N compound turnover is dependent on rainfall and depth, and is mediated by genomically divergent microorganisms.</title>
        <authorList>
            <person name="Diamond S."/>
            <person name="Andeer P.F."/>
            <person name="Li Z."/>
            <person name="Crits-Christoph A."/>
            <person name="Burstein D."/>
            <person name="Anantharaman K."/>
            <person name="Lane K.R."/>
            <person name="Thomas B.C."/>
            <person name="Pan C."/>
            <person name="Northen T.R."/>
            <person name="Banfield J.F."/>
        </authorList>
    </citation>
    <scope>NUCLEOTIDE SEQUENCE [LARGE SCALE GENOMIC DNA]</scope>
    <source>
        <strain evidence="7">NP_3</strain>
    </source>
</reference>
<evidence type="ECO:0000256" key="3">
    <source>
        <dbReference type="ARBA" id="ARBA00022989"/>
    </source>
</evidence>
<feature type="transmembrane region" description="Helical" evidence="5">
    <location>
        <begin position="30"/>
        <end position="53"/>
    </location>
</feature>
<feature type="transmembrane region" description="Helical" evidence="5">
    <location>
        <begin position="278"/>
        <end position="296"/>
    </location>
</feature>
<dbReference type="GO" id="GO:0022857">
    <property type="term" value="F:transmembrane transporter activity"/>
    <property type="evidence" value="ECO:0007669"/>
    <property type="project" value="InterPro"/>
</dbReference>
<dbReference type="PROSITE" id="PS50850">
    <property type="entry name" value="MFS"/>
    <property type="match status" value="1"/>
</dbReference>
<feature type="domain" description="Major facilitator superfamily (MFS) profile" evidence="6">
    <location>
        <begin position="13"/>
        <end position="390"/>
    </location>
</feature>
<dbReference type="Proteomes" id="UP000318509">
    <property type="component" value="Unassembled WGS sequence"/>
</dbReference>